<evidence type="ECO:0000259" key="1">
    <source>
        <dbReference type="Pfam" id="PF03358"/>
    </source>
</evidence>
<dbReference type="SUPFAM" id="SSF52218">
    <property type="entry name" value="Flavoproteins"/>
    <property type="match status" value="1"/>
</dbReference>
<gene>
    <name evidence="2" type="ORF">SMD27_11545</name>
</gene>
<keyword evidence="3" id="KW-1185">Reference proteome</keyword>
<name>A0ABU5EAU9_9PROT</name>
<dbReference type="EMBL" id="JAXCLW010000002">
    <property type="protein sequence ID" value="MDY0883480.1"/>
    <property type="molecule type" value="Genomic_DNA"/>
</dbReference>
<dbReference type="Gene3D" id="3.40.50.360">
    <property type="match status" value="1"/>
</dbReference>
<dbReference type="Proteomes" id="UP001279642">
    <property type="component" value="Unassembled WGS sequence"/>
</dbReference>
<dbReference type="InterPro" id="IPR029039">
    <property type="entry name" value="Flavoprotein-like_sf"/>
</dbReference>
<reference evidence="2 3" key="1">
    <citation type="journal article" date="2016" name="Antonie Van Leeuwenhoek">
        <title>Dongia soli sp. nov., isolated from soil from Dokdo, Korea.</title>
        <authorList>
            <person name="Kim D.U."/>
            <person name="Lee H."/>
            <person name="Kim H."/>
            <person name="Kim S.G."/>
            <person name="Ka J.O."/>
        </authorList>
    </citation>
    <scope>NUCLEOTIDE SEQUENCE [LARGE SCALE GENOMIC DNA]</scope>
    <source>
        <strain evidence="2 3">D78</strain>
    </source>
</reference>
<proteinExistence type="predicted"/>
<sequence>MLRQRSSASSIAWDGYRQGRKAPVTRKAGPGFTDPDYDLSVDWLKAHDAIIEAGRRQRDPASPTRILLICGSPRTDDTCPSEMSKSFRLVSHCRDAMIKAGCEVDLLDLSRVTAEYGRVIYPCKACVSTSMALCHWPCSCYPNHSLGQVNDWMNEIYPRWMAAHGVMIVTPVHWYQAPSVLKLMMDRLVCADGGNPDPTSTHGKDAARAKQIELAGWPYPRHLAGRAFSVLVHADSEGADELRRALTDWLSAMHLVEAGSASIGRYIGYYQPYATSHQALDQEAALFLEAQNAAAALINKICQLRSGQTEPDAGLTDPRPK</sequence>
<protein>
    <submittedName>
        <fullName evidence="2">Flavodoxin family protein</fullName>
    </submittedName>
</protein>
<feature type="domain" description="NADPH-dependent FMN reductase-like" evidence="1">
    <location>
        <begin position="64"/>
        <end position="260"/>
    </location>
</feature>
<evidence type="ECO:0000313" key="3">
    <source>
        <dbReference type="Proteomes" id="UP001279642"/>
    </source>
</evidence>
<evidence type="ECO:0000313" key="2">
    <source>
        <dbReference type="EMBL" id="MDY0883480.1"/>
    </source>
</evidence>
<dbReference type="InterPro" id="IPR005025">
    <property type="entry name" value="FMN_Rdtase-like_dom"/>
</dbReference>
<accession>A0ABU5EAU9</accession>
<dbReference type="Pfam" id="PF03358">
    <property type="entry name" value="FMN_red"/>
    <property type="match status" value="1"/>
</dbReference>
<comment type="caution">
    <text evidence="2">The sequence shown here is derived from an EMBL/GenBank/DDBJ whole genome shotgun (WGS) entry which is preliminary data.</text>
</comment>
<dbReference type="RefSeq" id="WP_320508514.1">
    <property type="nucleotide sequence ID" value="NZ_JAXCLW010000002.1"/>
</dbReference>
<organism evidence="2 3">
    <name type="scientific">Dongia soli</name>
    <dbReference type="NCBI Taxonomy" id="600628"/>
    <lineage>
        <taxon>Bacteria</taxon>
        <taxon>Pseudomonadati</taxon>
        <taxon>Pseudomonadota</taxon>
        <taxon>Alphaproteobacteria</taxon>
        <taxon>Rhodospirillales</taxon>
        <taxon>Dongiaceae</taxon>
        <taxon>Dongia</taxon>
    </lineage>
</organism>